<evidence type="ECO:0000259" key="2">
    <source>
        <dbReference type="PROSITE" id="PS50943"/>
    </source>
</evidence>
<reference evidence="3 4" key="1">
    <citation type="submission" date="2022-12" db="EMBL/GenBank/DDBJ databases">
        <title>Chitinophagaceae gen. sp. nov., a new member of the family Chitinophagaceae, isolated from soil in a chemical factory.</title>
        <authorList>
            <person name="Ke Z."/>
        </authorList>
    </citation>
    <scope>NUCLEOTIDE SEQUENCE [LARGE SCALE GENOMIC DNA]</scope>
    <source>
        <strain evidence="3 4">LY-5</strain>
    </source>
</reference>
<dbReference type="InterPro" id="IPR001387">
    <property type="entry name" value="Cro/C1-type_HTH"/>
</dbReference>
<dbReference type="PANTHER" id="PTHR46558">
    <property type="entry name" value="TRACRIPTIONAL REGULATORY PROTEIN-RELATED-RELATED"/>
    <property type="match status" value="1"/>
</dbReference>
<gene>
    <name evidence="3" type="ORF">O3P16_12400</name>
</gene>
<dbReference type="PROSITE" id="PS50943">
    <property type="entry name" value="HTH_CROC1"/>
    <property type="match status" value="1"/>
</dbReference>
<dbReference type="CDD" id="cd00093">
    <property type="entry name" value="HTH_XRE"/>
    <property type="match status" value="1"/>
</dbReference>
<evidence type="ECO:0000313" key="4">
    <source>
        <dbReference type="Proteomes" id="UP001210231"/>
    </source>
</evidence>
<protein>
    <submittedName>
        <fullName evidence="3">Helix-turn-helix transcriptional regulator</fullName>
    </submittedName>
</protein>
<organism evidence="3 4">
    <name type="scientific">Polluticaenibacter yanchengensis</name>
    <dbReference type="NCBI Taxonomy" id="3014562"/>
    <lineage>
        <taxon>Bacteria</taxon>
        <taxon>Pseudomonadati</taxon>
        <taxon>Bacteroidota</taxon>
        <taxon>Chitinophagia</taxon>
        <taxon>Chitinophagales</taxon>
        <taxon>Chitinophagaceae</taxon>
        <taxon>Polluticaenibacter</taxon>
    </lineage>
</organism>
<evidence type="ECO:0000313" key="3">
    <source>
        <dbReference type="EMBL" id="MDA3615613.1"/>
    </source>
</evidence>
<sequence>MSLLSQNMRYLRSRIGHSQQKVADALIITRGRYSKYEDAATEPPIEMLLKISKYFGVSIDTLVSVDLGKIPVTDK</sequence>
<dbReference type="InterPro" id="IPR010982">
    <property type="entry name" value="Lambda_DNA-bd_dom_sf"/>
</dbReference>
<dbReference type="Gene3D" id="1.10.260.40">
    <property type="entry name" value="lambda repressor-like DNA-binding domains"/>
    <property type="match status" value="1"/>
</dbReference>
<dbReference type="SUPFAM" id="SSF47413">
    <property type="entry name" value="lambda repressor-like DNA-binding domains"/>
    <property type="match status" value="1"/>
</dbReference>
<proteinExistence type="predicted"/>
<name>A0ABT4UN62_9BACT</name>
<evidence type="ECO:0000256" key="1">
    <source>
        <dbReference type="ARBA" id="ARBA00023125"/>
    </source>
</evidence>
<comment type="caution">
    <text evidence="3">The sequence shown here is derived from an EMBL/GenBank/DDBJ whole genome shotgun (WGS) entry which is preliminary data.</text>
</comment>
<dbReference type="RefSeq" id="WP_407031940.1">
    <property type="nucleotide sequence ID" value="NZ_JAQGEF010000014.1"/>
</dbReference>
<dbReference type="EMBL" id="JAQGEF010000014">
    <property type="protein sequence ID" value="MDA3615613.1"/>
    <property type="molecule type" value="Genomic_DNA"/>
</dbReference>
<dbReference type="Proteomes" id="UP001210231">
    <property type="component" value="Unassembled WGS sequence"/>
</dbReference>
<dbReference type="PANTHER" id="PTHR46558:SF4">
    <property type="entry name" value="DNA-BIDING PHAGE PROTEIN"/>
    <property type="match status" value="1"/>
</dbReference>
<dbReference type="SMART" id="SM00530">
    <property type="entry name" value="HTH_XRE"/>
    <property type="match status" value="1"/>
</dbReference>
<keyword evidence="4" id="KW-1185">Reference proteome</keyword>
<feature type="domain" description="HTH cro/C1-type" evidence="2">
    <location>
        <begin position="8"/>
        <end position="62"/>
    </location>
</feature>
<dbReference type="Pfam" id="PF01381">
    <property type="entry name" value="HTH_3"/>
    <property type="match status" value="1"/>
</dbReference>
<keyword evidence="1" id="KW-0238">DNA-binding</keyword>
<accession>A0ABT4UN62</accession>